<feature type="compositionally biased region" description="Polar residues" evidence="1">
    <location>
        <begin position="313"/>
        <end position="323"/>
    </location>
</feature>
<dbReference type="Proteomes" id="UP000266723">
    <property type="component" value="Unassembled WGS sequence"/>
</dbReference>
<name>A0ABQ7BQP2_BRACR</name>
<reference evidence="2 3" key="1">
    <citation type="journal article" date="2020" name="BMC Genomics">
        <title>Intraspecific diversification of the crop wild relative Brassica cretica Lam. using demographic model selection.</title>
        <authorList>
            <person name="Kioukis A."/>
            <person name="Michalopoulou V.A."/>
            <person name="Briers L."/>
            <person name="Pirintsos S."/>
            <person name="Studholme D.J."/>
            <person name="Pavlidis P."/>
            <person name="Sarris P.F."/>
        </authorList>
    </citation>
    <scope>NUCLEOTIDE SEQUENCE [LARGE SCALE GENOMIC DNA]</scope>
    <source>
        <strain evidence="3">cv. PFS-1207/04</strain>
    </source>
</reference>
<comment type="caution">
    <text evidence="2">The sequence shown here is derived from an EMBL/GenBank/DDBJ whole genome shotgun (WGS) entry which is preliminary data.</text>
</comment>
<evidence type="ECO:0000313" key="2">
    <source>
        <dbReference type="EMBL" id="KAF3534607.1"/>
    </source>
</evidence>
<protein>
    <submittedName>
        <fullName evidence="2">Uncharacterized protein</fullName>
    </submittedName>
</protein>
<accession>A0ABQ7BQP2</accession>
<gene>
    <name evidence="2" type="ORF">DY000_02040125</name>
</gene>
<sequence>MFGLLKETSQEKYQRHANFYSSSQNLLNVFDEFVTVQEMPTLRKPYKVPDRRCKEQSKSSKGEADPKRRLLQFDIQEFFDNFVEEVVKTLKDDNQTHKKSTSTRAPVAEPSLFISKKSKAIVELTVLQPEHPSSLVLSPQVFEEEPLDYPHQGPRLDSIKPLDEDIGPIFDEEDEPGPVFDEETTSITSIAMESHLSFDPGTTLAPLSSEFQENFSVLSIHEKQVQPQKSESIDSSQQLEIYRSIVVQTGYFGNARDRGSVQGEYIDIQKVFYHKSNFPERPSHQGFTESWNRMKIFTEEEVMNFSNQRFSSPSIREYQTSKGDSGPGKNQLEPKPILEFNMDLSASHKDRNQEKWPWNYEVMIHPPKPARPKTAQPFSFSQEPGGTFKTSTNICADESILKLDILCVETNRPWLVLRSLLKNYVVLSFDVILVYNTFFEDYPKSLDHVFDILRIEKPFDYFFIRFDVVSLVVLNEQDKHDHFPRRASNDGRQRTWNYLMKTTSKLQGSTMDLRTSPFKEGGNDVPQSTDQYMEPAQHGTDRVVYWTVPHTSGKELWLEPWPDDRSERTGACLSRSTSQAKADGQTRINLGRANSDSDHSFSLLARLARTACTRDCADDLASLFDPIMDFSFGYFSKARILTLSEDLGHVRTQLVRSERPAAFAEHPAALADRPAPLLILSALDTAISDKSGQEPNRHLD</sequence>
<keyword evidence="3" id="KW-1185">Reference proteome</keyword>
<evidence type="ECO:0000313" key="3">
    <source>
        <dbReference type="Proteomes" id="UP000266723"/>
    </source>
</evidence>
<feature type="region of interest" description="Disordered" evidence="1">
    <location>
        <begin position="313"/>
        <end position="334"/>
    </location>
</feature>
<organism evidence="2 3">
    <name type="scientific">Brassica cretica</name>
    <name type="common">Mustard</name>
    <dbReference type="NCBI Taxonomy" id="69181"/>
    <lineage>
        <taxon>Eukaryota</taxon>
        <taxon>Viridiplantae</taxon>
        <taxon>Streptophyta</taxon>
        <taxon>Embryophyta</taxon>
        <taxon>Tracheophyta</taxon>
        <taxon>Spermatophyta</taxon>
        <taxon>Magnoliopsida</taxon>
        <taxon>eudicotyledons</taxon>
        <taxon>Gunneridae</taxon>
        <taxon>Pentapetalae</taxon>
        <taxon>rosids</taxon>
        <taxon>malvids</taxon>
        <taxon>Brassicales</taxon>
        <taxon>Brassicaceae</taxon>
        <taxon>Brassiceae</taxon>
        <taxon>Brassica</taxon>
    </lineage>
</organism>
<proteinExistence type="predicted"/>
<evidence type="ECO:0000256" key="1">
    <source>
        <dbReference type="SAM" id="MobiDB-lite"/>
    </source>
</evidence>
<dbReference type="EMBL" id="QGKV02001507">
    <property type="protein sequence ID" value="KAF3534607.1"/>
    <property type="molecule type" value="Genomic_DNA"/>
</dbReference>